<dbReference type="Pfam" id="PF00534">
    <property type="entry name" value="Glycos_transf_1"/>
    <property type="match status" value="1"/>
</dbReference>
<dbReference type="RefSeq" id="WP_064208271.1">
    <property type="nucleotide sequence ID" value="NZ_CANCWT010000005.1"/>
</dbReference>
<dbReference type="InterPro" id="IPR028098">
    <property type="entry name" value="Glyco_trans_4-like_N"/>
</dbReference>
<dbReference type="InterPro" id="IPR050194">
    <property type="entry name" value="Glycosyltransferase_grp1"/>
</dbReference>
<gene>
    <name evidence="3" type="ORF">A3O14_05825</name>
</gene>
<name>A0A179CHU7_9LACO</name>
<protein>
    <recommendedName>
        <fullName evidence="5">Glycosyltransferase</fullName>
    </recommendedName>
</protein>
<organism evidence="3 4">
    <name type="scientific">Ligilactobacillus aviarius</name>
    <dbReference type="NCBI Taxonomy" id="1606"/>
    <lineage>
        <taxon>Bacteria</taxon>
        <taxon>Bacillati</taxon>
        <taxon>Bacillota</taxon>
        <taxon>Bacilli</taxon>
        <taxon>Lactobacillales</taxon>
        <taxon>Lactobacillaceae</taxon>
        <taxon>Ligilactobacillus</taxon>
    </lineage>
</organism>
<dbReference type="AlphaFoldDB" id="A0A179CHU7"/>
<sequence>MKVCYIITTTTNCGPVNVVYNMLTEYRKFNVIPTIITLKPDDSQKSRQKDFEKLGVRIKHFFDLKTQKKDILDFIEKEKFDVVHSHGLVPDYVNSYLEKKEKVKIFHITTLHNYPFDDYVKSKGFLFGNVMAVLQLTAVKNLYKVACSKSICSDFNRIGIKTDVIQNGIIFPDKLVKQKKNNQKPTFLYLGRIHKRKNVEFLVKYFQFHPEYDFWIVGDGAEYENIKEQCASTANITVFGKTETPNEFYQKADYYISASTSEGLPLSVLEAMSSGLPCILSDINPHKEVMSPDKGVIFKNNDIDDLDEAIKKVINSGFDATKIFEETKSKFDTEVMMSKYVDLYKKQEKHI</sequence>
<dbReference type="SUPFAM" id="SSF53756">
    <property type="entry name" value="UDP-Glycosyltransferase/glycogen phosphorylase"/>
    <property type="match status" value="1"/>
</dbReference>
<comment type="caution">
    <text evidence="3">The sequence shown here is derived from an EMBL/GenBank/DDBJ whole genome shotgun (WGS) entry which is preliminary data.</text>
</comment>
<dbReference type="Pfam" id="PF13439">
    <property type="entry name" value="Glyco_transf_4"/>
    <property type="match status" value="1"/>
</dbReference>
<evidence type="ECO:0000259" key="1">
    <source>
        <dbReference type="Pfam" id="PF00534"/>
    </source>
</evidence>
<dbReference type="CDD" id="cd03801">
    <property type="entry name" value="GT4_PimA-like"/>
    <property type="match status" value="1"/>
</dbReference>
<evidence type="ECO:0008006" key="5">
    <source>
        <dbReference type="Google" id="ProtNLM"/>
    </source>
</evidence>
<proteinExistence type="predicted"/>
<dbReference type="PANTHER" id="PTHR45947:SF3">
    <property type="entry name" value="SULFOQUINOVOSYL TRANSFERASE SQD2"/>
    <property type="match status" value="1"/>
</dbReference>
<dbReference type="InterPro" id="IPR001296">
    <property type="entry name" value="Glyco_trans_1"/>
</dbReference>
<evidence type="ECO:0000259" key="2">
    <source>
        <dbReference type="Pfam" id="PF13439"/>
    </source>
</evidence>
<evidence type="ECO:0000313" key="3">
    <source>
        <dbReference type="EMBL" id="OAQ07629.1"/>
    </source>
</evidence>
<feature type="domain" description="Glycosyltransferase subfamily 4-like N-terminal" evidence="2">
    <location>
        <begin position="14"/>
        <end position="169"/>
    </location>
</feature>
<dbReference type="GO" id="GO:0016757">
    <property type="term" value="F:glycosyltransferase activity"/>
    <property type="evidence" value="ECO:0007669"/>
    <property type="project" value="InterPro"/>
</dbReference>
<reference evidence="4" key="1">
    <citation type="submission" date="2016-03" db="EMBL/GenBank/DDBJ databases">
        <authorList>
            <person name="Johnson T.J."/>
            <person name="Youmans B."/>
            <person name="Case K."/>
            <person name="Noll S."/>
        </authorList>
    </citation>
    <scope>NUCLEOTIDE SEQUENCE [LARGE SCALE GENOMIC DNA]</scope>
    <source>
        <strain evidence="4">UMNLAv8</strain>
    </source>
</reference>
<evidence type="ECO:0000313" key="4">
    <source>
        <dbReference type="Proteomes" id="UP000078520"/>
    </source>
</evidence>
<dbReference type="OrthoDB" id="9806653at2"/>
<feature type="domain" description="Glycosyl transferase family 1" evidence="1">
    <location>
        <begin position="176"/>
        <end position="319"/>
    </location>
</feature>
<dbReference type="Gene3D" id="3.40.50.2000">
    <property type="entry name" value="Glycogen Phosphorylase B"/>
    <property type="match status" value="2"/>
</dbReference>
<dbReference type="EMBL" id="LVKI01000027">
    <property type="protein sequence ID" value="OAQ07629.1"/>
    <property type="molecule type" value="Genomic_DNA"/>
</dbReference>
<dbReference type="PANTHER" id="PTHR45947">
    <property type="entry name" value="SULFOQUINOVOSYL TRANSFERASE SQD2"/>
    <property type="match status" value="1"/>
</dbReference>
<accession>A0A179CHU7</accession>
<dbReference type="Proteomes" id="UP000078520">
    <property type="component" value="Unassembled WGS sequence"/>
</dbReference>